<name>A0AAV2EVD3_9ROSI</name>
<reference evidence="1 2" key="1">
    <citation type="submission" date="2024-04" db="EMBL/GenBank/DDBJ databases">
        <authorList>
            <person name="Fracassetti M."/>
        </authorList>
    </citation>
    <scope>NUCLEOTIDE SEQUENCE [LARGE SCALE GENOMIC DNA]</scope>
</reference>
<accession>A0AAV2EVD3</accession>
<proteinExistence type="predicted"/>
<evidence type="ECO:0000313" key="1">
    <source>
        <dbReference type="EMBL" id="CAL1389543.1"/>
    </source>
</evidence>
<sequence>MILSWQRKTHETKKKKSQVKWTLHSLTEMRKCHGTERRRAQVRISCLSLMEKKNEECPPSQLERGRPKKIHLK</sequence>
<keyword evidence="2" id="KW-1185">Reference proteome</keyword>
<protein>
    <submittedName>
        <fullName evidence="1">Uncharacterized protein</fullName>
    </submittedName>
</protein>
<gene>
    <name evidence="1" type="ORF">LTRI10_LOCUS30394</name>
</gene>
<dbReference type="AlphaFoldDB" id="A0AAV2EVD3"/>
<dbReference type="EMBL" id="OZ034818">
    <property type="protein sequence ID" value="CAL1389543.1"/>
    <property type="molecule type" value="Genomic_DNA"/>
</dbReference>
<organism evidence="1 2">
    <name type="scientific">Linum trigynum</name>
    <dbReference type="NCBI Taxonomy" id="586398"/>
    <lineage>
        <taxon>Eukaryota</taxon>
        <taxon>Viridiplantae</taxon>
        <taxon>Streptophyta</taxon>
        <taxon>Embryophyta</taxon>
        <taxon>Tracheophyta</taxon>
        <taxon>Spermatophyta</taxon>
        <taxon>Magnoliopsida</taxon>
        <taxon>eudicotyledons</taxon>
        <taxon>Gunneridae</taxon>
        <taxon>Pentapetalae</taxon>
        <taxon>rosids</taxon>
        <taxon>fabids</taxon>
        <taxon>Malpighiales</taxon>
        <taxon>Linaceae</taxon>
        <taxon>Linum</taxon>
    </lineage>
</organism>
<evidence type="ECO:0000313" key="2">
    <source>
        <dbReference type="Proteomes" id="UP001497516"/>
    </source>
</evidence>
<dbReference type="Proteomes" id="UP001497516">
    <property type="component" value="Chromosome 5"/>
</dbReference>